<evidence type="ECO:0000256" key="12">
    <source>
        <dbReference type="ARBA" id="ARBA00047281"/>
    </source>
</evidence>
<comment type="catalytic activity">
    <reaction evidence="12">
        <text>a 5'-end ribonucleotide-tRNA(His) + GTP + ATP + H2O = a 5'-end phospho-guanosine-ribonucleotide-tRNA(His) + AMP + 2 diphosphate + H(+)</text>
        <dbReference type="Rhea" id="RHEA:54564"/>
        <dbReference type="Rhea" id="RHEA-COMP:14193"/>
        <dbReference type="Rhea" id="RHEA-COMP:14917"/>
        <dbReference type="ChEBI" id="CHEBI:15377"/>
        <dbReference type="ChEBI" id="CHEBI:15378"/>
        <dbReference type="ChEBI" id="CHEBI:30616"/>
        <dbReference type="ChEBI" id="CHEBI:33019"/>
        <dbReference type="ChEBI" id="CHEBI:37565"/>
        <dbReference type="ChEBI" id="CHEBI:138282"/>
        <dbReference type="ChEBI" id="CHEBI:141847"/>
        <dbReference type="ChEBI" id="CHEBI:456215"/>
        <dbReference type="EC" id="2.7.7.79"/>
    </reaction>
</comment>
<evidence type="ECO:0000256" key="4">
    <source>
        <dbReference type="ARBA" id="ARBA00022310"/>
    </source>
</evidence>
<dbReference type="AlphaFoldDB" id="A0AAZ3QY70"/>
<dbReference type="GO" id="GO:0006400">
    <property type="term" value="P:tRNA modification"/>
    <property type="evidence" value="ECO:0007669"/>
    <property type="project" value="InterPro"/>
</dbReference>
<comment type="cofactor">
    <cofactor evidence="1">
        <name>Mg(2+)</name>
        <dbReference type="ChEBI" id="CHEBI:18420"/>
    </cofactor>
</comment>
<evidence type="ECO:0000256" key="2">
    <source>
        <dbReference type="ARBA" id="ARBA00010113"/>
    </source>
</evidence>
<keyword evidence="11" id="KW-0342">GTP-binding</keyword>
<dbReference type="InterPro" id="IPR038469">
    <property type="entry name" value="tRNAHis_GuaTrfase_Thg1_sf"/>
</dbReference>
<name>A0AAZ3QY70_ONCTS</name>
<evidence type="ECO:0000256" key="8">
    <source>
        <dbReference type="ARBA" id="ARBA00022723"/>
    </source>
</evidence>
<dbReference type="EC" id="2.7.7.79" evidence="3"/>
<reference evidence="15" key="3">
    <citation type="submission" date="2025-09" db="UniProtKB">
        <authorList>
            <consortium name="Ensembl"/>
        </authorList>
    </citation>
    <scope>IDENTIFICATION</scope>
</reference>
<dbReference type="Gene3D" id="3.30.70.3000">
    <property type="match status" value="2"/>
</dbReference>
<keyword evidence="5" id="KW-0808">Transferase</keyword>
<keyword evidence="10" id="KW-0460">Magnesium</keyword>
<evidence type="ECO:0000259" key="13">
    <source>
        <dbReference type="Pfam" id="PF04446"/>
    </source>
</evidence>
<evidence type="ECO:0000256" key="5">
    <source>
        <dbReference type="ARBA" id="ARBA00022679"/>
    </source>
</evidence>
<comment type="similarity">
    <text evidence="2">Belongs to the tRNA(His) guanylyltransferase family.</text>
</comment>
<dbReference type="InterPro" id="IPR025845">
    <property type="entry name" value="Thg1_C_dom"/>
</dbReference>
<feature type="domain" description="tRNAHis guanylyltransferase catalytic" evidence="13">
    <location>
        <begin position="31"/>
        <end position="86"/>
    </location>
</feature>
<evidence type="ECO:0000313" key="15">
    <source>
        <dbReference type="Ensembl" id="ENSOTSP00005133623.1"/>
    </source>
</evidence>
<reference evidence="15" key="2">
    <citation type="submission" date="2025-08" db="UniProtKB">
        <authorList>
            <consortium name="Ensembl"/>
        </authorList>
    </citation>
    <scope>IDENTIFICATION</scope>
</reference>
<dbReference type="GO" id="GO:0000287">
    <property type="term" value="F:magnesium ion binding"/>
    <property type="evidence" value="ECO:0007669"/>
    <property type="project" value="InterPro"/>
</dbReference>
<dbReference type="Pfam" id="PF04446">
    <property type="entry name" value="Thg1"/>
    <property type="match status" value="1"/>
</dbReference>
<dbReference type="GO" id="GO:0005525">
    <property type="term" value="F:GTP binding"/>
    <property type="evidence" value="ECO:0007669"/>
    <property type="project" value="UniProtKB-KW"/>
</dbReference>
<feature type="domain" description="Thg1 C-terminal" evidence="14">
    <location>
        <begin position="113"/>
        <end position="204"/>
    </location>
</feature>
<proteinExistence type="inferred from homology"/>
<evidence type="ECO:0000256" key="1">
    <source>
        <dbReference type="ARBA" id="ARBA00001946"/>
    </source>
</evidence>
<dbReference type="InterPro" id="IPR024956">
    <property type="entry name" value="tRNAHis_GuaTrfase_cat"/>
</dbReference>
<dbReference type="Proteomes" id="UP000694402">
    <property type="component" value="Unassembled WGS sequence"/>
</dbReference>
<keyword evidence="7" id="KW-0548">Nucleotidyltransferase</keyword>
<evidence type="ECO:0000256" key="6">
    <source>
        <dbReference type="ARBA" id="ARBA00022694"/>
    </source>
</evidence>
<dbReference type="PANTHER" id="PTHR12729">
    <property type="entry name" value="TRNA(HIS) GUANYLYLTRANSFERASE-RELATED"/>
    <property type="match status" value="1"/>
</dbReference>
<reference evidence="16" key="1">
    <citation type="journal article" date="2018" name="PLoS ONE">
        <title>Chinook salmon (Oncorhynchus tshawytscha) genome and transcriptome.</title>
        <authorList>
            <person name="Christensen K.A."/>
            <person name="Leong J.S."/>
            <person name="Sakhrani D."/>
            <person name="Biagi C.A."/>
            <person name="Minkley D.R."/>
            <person name="Withler R.E."/>
            <person name="Rondeau E.B."/>
            <person name="Koop B.F."/>
            <person name="Devlin R.H."/>
        </authorList>
    </citation>
    <scope>NUCLEOTIDE SEQUENCE [LARGE SCALE GENOMIC DNA]</scope>
</reference>
<evidence type="ECO:0000256" key="7">
    <source>
        <dbReference type="ARBA" id="ARBA00022695"/>
    </source>
</evidence>
<evidence type="ECO:0000256" key="11">
    <source>
        <dbReference type="ARBA" id="ARBA00023134"/>
    </source>
</evidence>
<dbReference type="GO" id="GO:0008193">
    <property type="term" value="F:tRNA guanylyltransferase activity"/>
    <property type="evidence" value="ECO:0007669"/>
    <property type="project" value="UniProtKB-EC"/>
</dbReference>
<evidence type="ECO:0000313" key="16">
    <source>
        <dbReference type="Proteomes" id="UP000694402"/>
    </source>
</evidence>
<evidence type="ECO:0000259" key="14">
    <source>
        <dbReference type="Pfam" id="PF14413"/>
    </source>
</evidence>
<evidence type="ECO:0000256" key="10">
    <source>
        <dbReference type="ARBA" id="ARBA00022842"/>
    </source>
</evidence>
<keyword evidence="6" id="KW-0819">tRNA processing</keyword>
<dbReference type="InterPro" id="IPR007537">
    <property type="entry name" value="tRNAHis_GuaTrfase_Thg1"/>
</dbReference>
<dbReference type="Pfam" id="PF14413">
    <property type="entry name" value="Thg1C"/>
    <property type="match status" value="1"/>
</dbReference>
<dbReference type="Ensembl" id="ENSOTST00005187398.1">
    <property type="protein sequence ID" value="ENSOTSP00005133623.1"/>
    <property type="gene ID" value="ENSOTSG00005054144.1"/>
</dbReference>
<sequence>MECFRFTYRIIGNALRPVARVFTSSDRMAKSKFQNFHKEQHNFLKPNDDRALVLMTCSARSVMEDLDDIISYGQSDEFSFVFKRTSGSKGEPDQPLYPLGFDGWVVLYPSNHNLRDYLSWRQADCHVNNLYNTVFWTLVQKADSPLHRTLAADKNEILFSQFDINYNNEPLVHRKGTVLIWEKLEETVTKSVKLPNEEEEQKPAQWLTLNVDRVCCTSTCSCCGMEGKLSWTVWILLITNS</sequence>
<dbReference type="GeneTree" id="ENSGT00390000011705"/>
<dbReference type="PANTHER" id="PTHR12729:SF6">
    <property type="entry name" value="TRNA(HIS) GUANYLYLTRANSFERASE-RELATED"/>
    <property type="match status" value="1"/>
</dbReference>
<evidence type="ECO:0000256" key="3">
    <source>
        <dbReference type="ARBA" id="ARBA00012511"/>
    </source>
</evidence>
<protein>
    <recommendedName>
        <fullName evidence="4">Probable tRNA(His) guanylyltransferase</fullName>
        <ecNumber evidence="3">2.7.7.79</ecNumber>
    </recommendedName>
</protein>
<keyword evidence="9" id="KW-0547">Nucleotide-binding</keyword>
<keyword evidence="16" id="KW-1185">Reference proteome</keyword>
<organism evidence="15 16">
    <name type="scientific">Oncorhynchus tshawytscha</name>
    <name type="common">Chinook salmon</name>
    <name type="synonym">Salmo tshawytscha</name>
    <dbReference type="NCBI Taxonomy" id="74940"/>
    <lineage>
        <taxon>Eukaryota</taxon>
        <taxon>Metazoa</taxon>
        <taxon>Chordata</taxon>
        <taxon>Craniata</taxon>
        <taxon>Vertebrata</taxon>
        <taxon>Euteleostomi</taxon>
        <taxon>Actinopterygii</taxon>
        <taxon>Neopterygii</taxon>
        <taxon>Teleostei</taxon>
        <taxon>Protacanthopterygii</taxon>
        <taxon>Salmoniformes</taxon>
        <taxon>Salmonidae</taxon>
        <taxon>Salmoninae</taxon>
        <taxon>Oncorhynchus</taxon>
    </lineage>
</organism>
<keyword evidence="8" id="KW-0479">Metal-binding</keyword>
<evidence type="ECO:0000256" key="9">
    <source>
        <dbReference type="ARBA" id="ARBA00022741"/>
    </source>
</evidence>
<accession>A0AAZ3QY70</accession>